<dbReference type="SMART" id="SM00028">
    <property type="entry name" value="TPR"/>
    <property type="match status" value="3"/>
</dbReference>
<keyword evidence="1" id="KW-0677">Repeat</keyword>
<dbReference type="Gene3D" id="1.25.40.10">
    <property type="entry name" value="Tetratricopeptide repeat domain"/>
    <property type="match status" value="1"/>
</dbReference>
<dbReference type="InterPro" id="IPR050498">
    <property type="entry name" value="Ycf3"/>
</dbReference>
<dbReference type="PROSITE" id="PS50293">
    <property type="entry name" value="TPR_REGION"/>
    <property type="match status" value="1"/>
</dbReference>
<protein>
    <submittedName>
        <fullName evidence="4">Uncharacterized protein</fullName>
    </submittedName>
</protein>
<evidence type="ECO:0000313" key="4">
    <source>
        <dbReference type="EMBL" id="SVB41450.1"/>
    </source>
</evidence>
<dbReference type="Pfam" id="PF13374">
    <property type="entry name" value="TPR_10"/>
    <property type="match status" value="1"/>
</dbReference>
<dbReference type="AlphaFoldDB" id="A0A382DSP8"/>
<evidence type="ECO:0000256" key="2">
    <source>
        <dbReference type="ARBA" id="ARBA00022803"/>
    </source>
</evidence>
<dbReference type="InterPro" id="IPR019734">
    <property type="entry name" value="TPR_rpt"/>
</dbReference>
<dbReference type="SUPFAM" id="SSF48452">
    <property type="entry name" value="TPR-like"/>
    <property type="match status" value="1"/>
</dbReference>
<accession>A0A382DSP8</accession>
<gene>
    <name evidence="4" type="ORF">METZ01_LOCUS194304</name>
</gene>
<dbReference type="EMBL" id="UINC01040913">
    <property type="protein sequence ID" value="SVB41450.1"/>
    <property type="molecule type" value="Genomic_DNA"/>
</dbReference>
<proteinExistence type="predicted"/>
<organism evidence="4">
    <name type="scientific">marine metagenome</name>
    <dbReference type="NCBI Taxonomy" id="408172"/>
    <lineage>
        <taxon>unclassified sequences</taxon>
        <taxon>metagenomes</taxon>
        <taxon>ecological metagenomes</taxon>
    </lineage>
</organism>
<feature type="compositionally biased region" description="Polar residues" evidence="3">
    <location>
        <begin position="1"/>
        <end position="11"/>
    </location>
</feature>
<feature type="region of interest" description="Disordered" evidence="3">
    <location>
        <begin position="1"/>
        <end position="23"/>
    </location>
</feature>
<keyword evidence="2" id="KW-0802">TPR repeat</keyword>
<dbReference type="PROSITE" id="PS50005">
    <property type="entry name" value="TPR"/>
    <property type="match status" value="2"/>
</dbReference>
<dbReference type="Pfam" id="PF00515">
    <property type="entry name" value="TPR_1"/>
    <property type="match status" value="1"/>
</dbReference>
<reference evidence="4" key="1">
    <citation type="submission" date="2018-05" db="EMBL/GenBank/DDBJ databases">
        <authorList>
            <person name="Lanie J.A."/>
            <person name="Ng W.-L."/>
            <person name="Kazmierczak K.M."/>
            <person name="Andrzejewski T.M."/>
            <person name="Davidsen T.M."/>
            <person name="Wayne K.J."/>
            <person name="Tettelin H."/>
            <person name="Glass J.I."/>
            <person name="Rusch D."/>
            <person name="Podicherti R."/>
            <person name="Tsui H.-C.T."/>
            <person name="Winkler M.E."/>
        </authorList>
    </citation>
    <scope>NUCLEOTIDE SEQUENCE</scope>
</reference>
<name>A0A382DSP8_9ZZZZ</name>
<sequence length="142" mass="15616">MTISDDSQSEANKSDIDFPPKTSDDFFRRGLKNAQLGILDKAASDFEEAAWLDPENHEVQFNLGTAYLSMGDFEQAIINFTKAIEIKPDVADIYGNRAVAHAAIGQDAESEKDFDEAVRLGAPPDGLGVVIDYVKEKHRNPS</sequence>
<dbReference type="InterPro" id="IPR011990">
    <property type="entry name" value="TPR-like_helical_dom_sf"/>
</dbReference>
<feature type="compositionally biased region" description="Basic and acidic residues" evidence="3">
    <location>
        <begin position="12"/>
        <end position="23"/>
    </location>
</feature>
<dbReference type="PANTHER" id="PTHR44858">
    <property type="entry name" value="TETRATRICOPEPTIDE REPEAT PROTEIN 6"/>
    <property type="match status" value="1"/>
</dbReference>
<dbReference type="PANTHER" id="PTHR44858:SF1">
    <property type="entry name" value="UDP-N-ACETYLGLUCOSAMINE--PEPTIDE N-ACETYLGLUCOSAMINYLTRANSFERASE SPINDLY-RELATED"/>
    <property type="match status" value="1"/>
</dbReference>
<evidence type="ECO:0000256" key="3">
    <source>
        <dbReference type="SAM" id="MobiDB-lite"/>
    </source>
</evidence>
<evidence type="ECO:0000256" key="1">
    <source>
        <dbReference type="ARBA" id="ARBA00022737"/>
    </source>
</evidence>